<dbReference type="EMBL" id="PNBA02000017">
    <property type="protein sequence ID" value="KAG6394974.1"/>
    <property type="molecule type" value="Genomic_DNA"/>
</dbReference>
<feature type="compositionally biased region" description="Polar residues" evidence="1">
    <location>
        <begin position="100"/>
        <end position="117"/>
    </location>
</feature>
<protein>
    <recommendedName>
        <fullName evidence="4">No apical meristem-associated C-terminal domain-containing protein</fullName>
    </recommendedName>
</protein>
<feature type="compositionally biased region" description="Basic and acidic residues" evidence="1">
    <location>
        <begin position="85"/>
        <end position="99"/>
    </location>
</feature>
<name>A0A8X8WJ46_SALSN</name>
<reference evidence="2" key="2">
    <citation type="submission" date="2020-08" db="EMBL/GenBank/DDBJ databases">
        <title>Plant Genome Project.</title>
        <authorList>
            <person name="Zhang R.-G."/>
        </authorList>
    </citation>
    <scope>NUCLEOTIDE SEQUENCE</scope>
    <source>
        <strain evidence="2">Huo1</strain>
        <tissue evidence="2">Leaf</tissue>
    </source>
</reference>
<sequence length="223" mass="25699">MIEDNGFCGGYLAWIEEIIKRECPKSDIKMDNNASYKRFKSWHMFDEWKDMFGKDRATSSGGRDLEELYHGVRSNLNVGNESQEAEFKASADKSTRDNETGTQLSAKTNGNTPTQLPKRTGKKRKLVDRTDVFLELLAKRQDETSSRLDKLANRTEFEFDVSKARKKVFGMLGNIQGITPGHQIDTAEFIFSKVEHLDLFNNLPEAFYHTSFFVHWRRITINS</sequence>
<accession>A0A8X8WJ46</accession>
<comment type="caution">
    <text evidence="2">The sequence shown here is derived from an EMBL/GenBank/DDBJ whole genome shotgun (WGS) entry which is preliminary data.</text>
</comment>
<dbReference type="PANTHER" id="PTHR46250">
    <property type="entry name" value="MYB/SANT-LIKE DNA-BINDING DOMAIN PROTEIN-RELATED"/>
    <property type="match status" value="1"/>
</dbReference>
<evidence type="ECO:0000256" key="1">
    <source>
        <dbReference type="SAM" id="MobiDB-lite"/>
    </source>
</evidence>
<keyword evidence="3" id="KW-1185">Reference proteome</keyword>
<proteinExistence type="predicted"/>
<organism evidence="2">
    <name type="scientific">Salvia splendens</name>
    <name type="common">Scarlet sage</name>
    <dbReference type="NCBI Taxonomy" id="180675"/>
    <lineage>
        <taxon>Eukaryota</taxon>
        <taxon>Viridiplantae</taxon>
        <taxon>Streptophyta</taxon>
        <taxon>Embryophyta</taxon>
        <taxon>Tracheophyta</taxon>
        <taxon>Spermatophyta</taxon>
        <taxon>Magnoliopsida</taxon>
        <taxon>eudicotyledons</taxon>
        <taxon>Gunneridae</taxon>
        <taxon>Pentapetalae</taxon>
        <taxon>asterids</taxon>
        <taxon>lamiids</taxon>
        <taxon>Lamiales</taxon>
        <taxon>Lamiaceae</taxon>
        <taxon>Nepetoideae</taxon>
        <taxon>Mentheae</taxon>
        <taxon>Salviinae</taxon>
        <taxon>Salvia</taxon>
        <taxon>Salvia subgen. Calosphace</taxon>
        <taxon>core Calosphace</taxon>
    </lineage>
</organism>
<dbReference type="AlphaFoldDB" id="A0A8X8WJ46"/>
<evidence type="ECO:0000313" key="2">
    <source>
        <dbReference type="EMBL" id="KAG6394974.1"/>
    </source>
</evidence>
<dbReference type="Proteomes" id="UP000298416">
    <property type="component" value="Unassembled WGS sequence"/>
</dbReference>
<evidence type="ECO:0000313" key="3">
    <source>
        <dbReference type="Proteomes" id="UP000298416"/>
    </source>
</evidence>
<reference evidence="2" key="1">
    <citation type="submission" date="2018-01" db="EMBL/GenBank/DDBJ databases">
        <authorList>
            <person name="Mao J.F."/>
        </authorList>
    </citation>
    <scope>NUCLEOTIDE SEQUENCE</scope>
    <source>
        <strain evidence="2">Huo1</strain>
        <tissue evidence="2">Leaf</tissue>
    </source>
</reference>
<feature type="region of interest" description="Disordered" evidence="1">
    <location>
        <begin position="80"/>
        <end position="122"/>
    </location>
</feature>
<evidence type="ECO:0008006" key="4">
    <source>
        <dbReference type="Google" id="ProtNLM"/>
    </source>
</evidence>
<gene>
    <name evidence="2" type="ORF">SASPL_145565</name>
</gene>